<feature type="non-terminal residue" evidence="1">
    <location>
        <position position="74"/>
    </location>
</feature>
<comment type="caution">
    <text evidence="1">The sequence shown here is derived from an EMBL/GenBank/DDBJ whole genome shotgun (WGS) entry which is preliminary data.</text>
</comment>
<proteinExistence type="predicted"/>
<organism evidence="1 2">
    <name type="scientific">Diploptera punctata</name>
    <name type="common">Pacific beetle cockroach</name>
    <dbReference type="NCBI Taxonomy" id="6984"/>
    <lineage>
        <taxon>Eukaryota</taxon>
        <taxon>Metazoa</taxon>
        <taxon>Ecdysozoa</taxon>
        <taxon>Arthropoda</taxon>
        <taxon>Hexapoda</taxon>
        <taxon>Insecta</taxon>
        <taxon>Pterygota</taxon>
        <taxon>Neoptera</taxon>
        <taxon>Polyneoptera</taxon>
        <taxon>Dictyoptera</taxon>
        <taxon>Blattodea</taxon>
        <taxon>Blaberoidea</taxon>
        <taxon>Blaberidae</taxon>
        <taxon>Diplopterinae</taxon>
        <taxon>Diploptera</taxon>
    </lineage>
</organism>
<evidence type="ECO:0000313" key="2">
    <source>
        <dbReference type="Proteomes" id="UP001233999"/>
    </source>
</evidence>
<accession>A0AAD7ZVX7</accession>
<feature type="non-terminal residue" evidence="1">
    <location>
        <position position="1"/>
    </location>
</feature>
<dbReference type="Proteomes" id="UP001233999">
    <property type="component" value="Unassembled WGS sequence"/>
</dbReference>
<sequence length="74" mass="8592">QITALFNEIQCYFRLSLFIKCSYYEDCIFSAVLLLYWKIVSTTATDFIVCNILQWNLTVTHNVLSTILSLSHHA</sequence>
<reference evidence="1" key="1">
    <citation type="journal article" date="2023" name="IScience">
        <title>Live-bearing cockroach genome reveals convergent evolutionary mechanisms linked to viviparity in insects and beyond.</title>
        <authorList>
            <person name="Fouks B."/>
            <person name="Harrison M.C."/>
            <person name="Mikhailova A.A."/>
            <person name="Marchal E."/>
            <person name="English S."/>
            <person name="Carruthers M."/>
            <person name="Jennings E.C."/>
            <person name="Chiamaka E.L."/>
            <person name="Frigard R.A."/>
            <person name="Pippel M."/>
            <person name="Attardo G.M."/>
            <person name="Benoit J.B."/>
            <person name="Bornberg-Bauer E."/>
            <person name="Tobe S.S."/>
        </authorList>
    </citation>
    <scope>NUCLEOTIDE SEQUENCE</scope>
    <source>
        <strain evidence="1">Stay&amp;Tobe</strain>
    </source>
</reference>
<dbReference type="EMBL" id="JASPKZ010006441">
    <property type="protein sequence ID" value="KAJ9587401.1"/>
    <property type="molecule type" value="Genomic_DNA"/>
</dbReference>
<keyword evidence="2" id="KW-1185">Reference proteome</keyword>
<reference evidence="1" key="2">
    <citation type="submission" date="2023-05" db="EMBL/GenBank/DDBJ databases">
        <authorList>
            <person name="Fouks B."/>
        </authorList>
    </citation>
    <scope>NUCLEOTIDE SEQUENCE</scope>
    <source>
        <strain evidence="1">Stay&amp;Tobe</strain>
        <tissue evidence="1">Testes</tissue>
    </source>
</reference>
<name>A0AAD7ZVX7_DIPPU</name>
<dbReference type="AlphaFoldDB" id="A0AAD7ZVX7"/>
<protein>
    <submittedName>
        <fullName evidence="1">Uncharacterized protein</fullName>
    </submittedName>
</protein>
<evidence type="ECO:0000313" key="1">
    <source>
        <dbReference type="EMBL" id="KAJ9587401.1"/>
    </source>
</evidence>
<gene>
    <name evidence="1" type="ORF">L9F63_019076</name>
</gene>